<accession>A0A9X2F776</accession>
<gene>
    <name evidence="3" type="ORF">NG895_06235</name>
</gene>
<reference evidence="3" key="1">
    <citation type="submission" date="2022-06" db="EMBL/GenBank/DDBJ databases">
        <title>Aeoliella straminimaris, a novel planctomycete from sediments.</title>
        <authorList>
            <person name="Vitorino I.R."/>
            <person name="Lage O.M."/>
        </authorList>
    </citation>
    <scope>NUCLEOTIDE SEQUENCE</scope>
    <source>
        <strain evidence="3">ICT_H6.2</strain>
    </source>
</reference>
<evidence type="ECO:0000256" key="2">
    <source>
        <dbReference type="SAM" id="Phobius"/>
    </source>
</evidence>
<proteinExistence type="predicted"/>
<feature type="region of interest" description="Disordered" evidence="1">
    <location>
        <begin position="1"/>
        <end position="24"/>
    </location>
</feature>
<comment type="caution">
    <text evidence="3">The sequence shown here is derived from an EMBL/GenBank/DDBJ whole genome shotgun (WGS) entry which is preliminary data.</text>
</comment>
<dbReference type="Proteomes" id="UP001155241">
    <property type="component" value="Unassembled WGS sequence"/>
</dbReference>
<feature type="region of interest" description="Disordered" evidence="1">
    <location>
        <begin position="151"/>
        <end position="242"/>
    </location>
</feature>
<dbReference type="EMBL" id="JAMXLR010000024">
    <property type="protein sequence ID" value="MCO6043500.1"/>
    <property type="molecule type" value="Genomic_DNA"/>
</dbReference>
<feature type="compositionally biased region" description="Basic residues" evidence="1">
    <location>
        <begin position="1"/>
        <end position="10"/>
    </location>
</feature>
<feature type="compositionally biased region" description="Basic and acidic residues" evidence="1">
    <location>
        <begin position="172"/>
        <end position="184"/>
    </location>
</feature>
<dbReference type="AlphaFoldDB" id="A0A9X2F776"/>
<keyword evidence="2" id="KW-0472">Membrane</keyword>
<feature type="region of interest" description="Disordered" evidence="1">
    <location>
        <begin position="90"/>
        <end position="112"/>
    </location>
</feature>
<evidence type="ECO:0000313" key="4">
    <source>
        <dbReference type="Proteomes" id="UP001155241"/>
    </source>
</evidence>
<evidence type="ECO:0000313" key="3">
    <source>
        <dbReference type="EMBL" id="MCO6043500.1"/>
    </source>
</evidence>
<keyword evidence="2" id="KW-0812">Transmembrane</keyword>
<name>A0A9X2F776_9BACT</name>
<organism evidence="3 4">
    <name type="scientific">Aeoliella straminimaris</name>
    <dbReference type="NCBI Taxonomy" id="2954799"/>
    <lineage>
        <taxon>Bacteria</taxon>
        <taxon>Pseudomonadati</taxon>
        <taxon>Planctomycetota</taxon>
        <taxon>Planctomycetia</taxon>
        <taxon>Pirellulales</taxon>
        <taxon>Lacipirellulaceae</taxon>
        <taxon>Aeoliella</taxon>
    </lineage>
</organism>
<feature type="transmembrane region" description="Helical" evidence="2">
    <location>
        <begin position="59"/>
        <end position="79"/>
    </location>
</feature>
<keyword evidence="4" id="KW-1185">Reference proteome</keyword>
<protein>
    <submittedName>
        <fullName evidence="3">Uncharacterized protein</fullName>
    </submittedName>
</protein>
<feature type="compositionally biased region" description="Polar residues" evidence="1">
    <location>
        <begin position="11"/>
        <end position="23"/>
    </location>
</feature>
<dbReference type="RefSeq" id="WP_252851606.1">
    <property type="nucleotide sequence ID" value="NZ_JAMXLR010000024.1"/>
</dbReference>
<evidence type="ECO:0000256" key="1">
    <source>
        <dbReference type="SAM" id="MobiDB-lite"/>
    </source>
</evidence>
<sequence length="431" mass="47710">MTSPSRKKHQTTPPNTTAGNQTDLARLDVLVGPEGLAGVDDGAESSFVLRRSSFDDTTWLPAALLATLVLLVTALQSFGGEPAQLQWRSRTPAAQPASNLKQPVRRVATRPHSDRGYSVVQVAYEEIESPSVSVSGAARLKSVVVHPRDRRFDGPQFSNHVAQNPFEDDEISRELNRPYGRDEPQPSDLPELNLDELPQPTEPELLEEVPDSSMPVQDQSAPDDDQLFPPIREPGESNLDLDPDLEESAVEQKIISDVSELKPNDQQLYEEALEKAGQACGEARERVFSDLITDIDLNINQSGLEGWNYPFECQLDDGRAYAPRSWPEVTYMWKAAANCHKPLYFEQVQLERYGHSWGPCVQPLVSGAHFFTRLPVLPYCMGITPPNECLYPLGYYRPGNCAPYMIPAVPFTWRAAAFQAGATVGTAAILP</sequence>
<keyword evidence="2" id="KW-1133">Transmembrane helix</keyword>